<dbReference type="AlphaFoldDB" id="A0A3M7STZ0"/>
<accession>A0A3M7STZ0</accession>
<dbReference type="EMBL" id="REGN01000780">
    <property type="protein sequence ID" value="RNA39152.1"/>
    <property type="molecule type" value="Genomic_DNA"/>
</dbReference>
<comment type="caution">
    <text evidence="1">The sequence shown here is derived from an EMBL/GenBank/DDBJ whole genome shotgun (WGS) entry which is preliminary data.</text>
</comment>
<evidence type="ECO:0000313" key="2">
    <source>
        <dbReference type="Proteomes" id="UP000276133"/>
    </source>
</evidence>
<keyword evidence="2" id="KW-1185">Reference proteome</keyword>
<proteinExistence type="predicted"/>
<gene>
    <name evidence="1" type="ORF">BpHYR1_031379</name>
</gene>
<sequence length="66" mass="7927">MRSLPDNHLNTRFARSKTTALSEFRYCKKNNFLTPPPQRSKKKQKSIFWQKMSAVYPPTPTFLYRF</sequence>
<evidence type="ECO:0000313" key="1">
    <source>
        <dbReference type="EMBL" id="RNA39152.1"/>
    </source>
</evidence>
<organism evidence="1 2">
    <name type="scientific">Brachionus plicatilis</name>
    <name type="common">Marine rotifer</name>
    <name type="synonym">Brachionus muelleri</name>
    <dbReference type="NCBI Taxonomy" id="10195"/>
    <lineage>
        <taxon>Eukaryota</taxon>
        <taxon>Metazoa</taxon>
        <taxon>Spiralia</taxon>
        <taxon>Gnathifera</taxon>
        <taxon>Rotifera</taxon>
        <taxon>Eurotatoria</taxon>
        <taxon>Monogononta</taxon>
        <taxon>Pseudotrocha</taxon>
        <taxon>Ploima</taxon>
        <taxon>Brachionidae</taxon>
        <taxon>Brachionus</taxon>
    </lineage>
</organism>
<name>A0A3M7STZ0_BRAPC</name>
<protein>
    <submittedName>
        <fullName evidence="1">Uncharacterized protein</fullName>
    </submittedName>
</protein>
<reference evidence="1 2" key="1">
    <citation type="journal article" date="2018" name="Sci. Rep.">
        <title>Genomic signatures of local adaptation to the degree of environmental predictability in rotifers.</title>
        <authorList>
            <person name="Franch-Gras L."/>
            <person name="Hahn C."/>
            <person name="Garcia-Roger E.M."/>
            <person name="Carmona M.J."/>
            <person name="Serra M."/>
            <person name="Gomez A."/>
        </authorList>
    </citation>
    <scope>NUCLEOTIDE SEQUENCE [LARGE SCALE GENOMIC DNA]</scope>
    <source>
        <strain evidence="1">HYR1</strain>
    </source>
</reference>
<dbReference type="Proteomes" id="UP000276133">
    <property type="component" value="Unassembled WGS sequence"/>
</dbReference>